<proteinExistence type="inferred from homology"/>
<dbReference type="PROSITE" id="PS00150">
    <property type="entry name" value="ACYLPHOSPHATASE_1"/>
    <property type="match status" value="1"/>
</dbReference>
<dbReference type="NCBIfam" id="NF010999">
    <property type="entry name" value="PRK14425.1"/>
    <property type="match status" value="1"/>
</dbReference>
<evidence type="ECO:0000313" key="8">
    <source>
        <dbReference type="EMBL" id="GGA84755.1"/>
    </source>
</evidence>
<dbReference type="Proteomes" id="UP000646478">
    <property type="component" value="Unassembled WGS sequence"/>
</dbReference>
<evidence type="ECO:0000256" key="5">
    <source>
        <dbReference type="RuleBase" id="RU000553"/>
    </source>
</evidence>
<evidence type="ECO:0000256" key="6">
    <source>
        <dbReference type="RuleBase" id="RU004168"/>
    </source>
</evidence>
<dbReference type="Gene3D" id="3.30.70.100">
    <property type="match status" value="1"/>
</dbReference>
<reference evidence="8" key="2">
    <citation type="submission" date="2020-09" db="EMBL/GenBank/DDBJ databases">
        <authorList>
            <person name="Sun Q."/>
            <person name="Zhou Y."/>
        </authorList>
    </citation>
    <scope>NUCLEOTIDE SEQUENCE</scope>
    <source>
        <strain evidence="8">CGMCC 1.15082</strain>
    </source>
</reference>
<protein>
    <recommendedName>
        <fullName evidence="2 4">Acylphosphatase</fullName>
        <ecNumber evidence="2 4">3.6.1.7</ecNumber>
    </recommendedName>
</protein>
<comment type="similarity">
    <text evidence="1 6">Belongs to the acylphosphatase family.</text>
</comment>
<feature type="active site" evidence="4">
    <location>
        <position position="22"/>
    </location>
</feature>
<dbReference type="GO" id="GO:0003998">
    <property type="term" value="F:acylphosphatase activity"/>
    <property type="evidence" value="ECO:0007669"/>
    <property type="project" value="UniProtKB-EC"/>
</dbReference>
<dbReference type="AlphaFoldDB" id="A0A916S7P3"/>
<name>A0A916S7P3_9HYPH</name>
<organism evidence="8 9">
    <name type="scientific">Brucella endophytica</name>
    <dbReference type="NCBI Taxonomy" id="1963359"/>
    <lineage>
        <taxon>Bacteria</taxon>
        <taxon>Pseudomonadati</taxon>
        <taxon>Pseudomonadota</taxon>
        <taxon>Alphaproteobacteria</taxon>
        <taxon>Hyphomicrobiales</taxon>
        <taxon>Brucellaceae</taxon>
        <taxon>Brucella/Ochrobactrum group</taxon>
        <taxon>Brucella</taxon>
    </lineage>
</organism>
<evidence type="ECO:0000256" key="4">
    <source>
        <dbReference type="PROSITE-ProRule" id="PRU00520"/>
    </source>
</evidence>
<dbReference type="PROSITE" id="PS00151">
    <property type="entry name" value="ACYLPHOSPHATASE_2"/>
    <property type="match status" value="1"/>
</dbReference>
<reference evidence="8" key="1">
    <citation type="journal article" date="2014" name="Int. J. Syst. Evol. Microbiol.">
        <title>Complete genome sequence of Corynebacterium casei LMG S-19264T (=DSM 44701T), isolated from a smear-ripened cheese.</title>
        <authorList>
            <consortium name="US DOE Joint Genome Institute (JGI-PGF)"/>
            <person name="Walter F."/>
            <person name="Albersmeier A."/>
            <person name="Kalinowski J."/>
            <person name="Ruckert C."/>
        </authorList>
    </citation>
    <scope>NUCLEOTIDE SEQUENCE</scope>
    <source>
        <strain evidence="8">CGMCC 1.15082</strain>
    </source>
</reference>
<dbReference type="InterPro" id="IPR001792">
    <property type="entry name" value="Acylphosphatase-like_dom"/>
</dbReference>
<dbReference type="EC" id="3.6.1.7" evidence="2 4"/>
<dbReference type="EMBL" id="BMHH01000003">
    <property type="protein sequence ID" value="GGA84755.1"/>
    <property type="molecule type" value="Genomic_DNA"/>
</dbReference>
<dbReference type="PROSITE" id="PS51160">
    <property type="entry name" value="ACYLPHOSPHATASE_3"/>
    <property type="match status" value="1"/>
</dbReference>
<accession>A0A916S7P3</accession>
<comment type="catalytic activity">
    <reaction evidence="3 4 5">
        <text>an acyl phosphate + H2O = a carboxylate + phosphate + H(+)</text>
        <dbReference type="Rhea" id="RHEA:14965"/>
        <dbReference type="ChEBI" id="CHEBI:15377"/>
        <dbReference type="ChEBI" id="CHEBI:15378"/>
        <dbReference type="ChEBI" id="CHEBI:29067"/>
        <dbReference type="ChEBI" id="CHEBI:43474"/>
        <dbReference type="ChEBI" id="CHEBI:59918"/>
        <dbReference type="EC" id="3.6.1.7"/>
    </reaction>
</comment>
<dbReference type="PRINTS" id="PR00112">
    <property type="entry name" value="ACYLPHPHTASE"/>
</dbReference>
<keyword evidence="4 5" id="KW-0378">Hydrolase</keyword>
<evidence type="ECO:0000256" key="2">
    <source>
        <dbReference type="ARBA" id="ARBA00012150"/>
    </source>
</evidence>
<evidence type="ECO:0000259" key="7">
    <source>
        <dbReference type="PROSITE" id="PS51160"/>
    </source>
</evidence>
<dbReference type="InterPro" id="IPR017968">
    <property type="entry name" value="Acylphosphatase_CS"/>
</dbReference>
<evidence type="ECO:0000313" key="9">
    <source>
        <dbReference type="Proteomes" id="UP000646478"/>
    </source>
</evidence>
<dbReference type="PANTHER" id="PTHR47268:SF4">
    <property type="entry name" value="ACYLPHOSPHATASE"/>
    <property type="match status" value="1"/>
</dbReference>
<comment type="caution">
    <text evidence="8">The sequence shown here is derived from an EMBL/GenBank/DDBJ whole genome shotgun (WGS) entry which is preliminary data.</text>
</comment>
<dbReference type="InterPro" id="IPR020456">
    <property type="entry name" value="Acylphosphatase"/>
</dbReference>
<dbReference type="PANTHER" id="PTHR47268">
    <property type="entry name" value="ACYLPHOSPHATASE"/>
    <property type="match status" value="1"/>
</dbReference>
<feature type="active site" evidence="4">
    <location>
        <position position="40"/>
    </location>
</feature>
<evidence type="ECO:0000256" key="3">
    <source>
        <dbReference type="ARBA" id="ARBA00047645"/>
    </source>
</evidence>
<dbReference type="Pfam" id="PF00708">
    <property type="entry name" value="Acylphosphatase"/>
    <property type="match status" value="1"/>
</dbReference>
<evidence type="ECO:0000256" key="1">
    <source>
        <dbReference type="ARBA" id="ARBA00005614"/>
    </source>
</evidence>
<dbReference type="RefSeq" id="WP_188822172.1">
    <property type="nucleotide sequence ID" value="NZ_BMHH01000003.1"/>
</dbReference>
<gene>
    <name evidence="8" type="ORF">GCM10011491_10380</name>
</gene>
<keyword evidence="9" id="KW-1185">Reference proteome</keyword>
<dbReference type="SUPFAM" id="SSF54975">
    <property type="entry name" value="Acylphosphatase/BLUF domain-like"/>
    <property type="match status" value="1"/>
</dbReference>
<sequence length="94" mass="9852">MNSDQIAVLVRITGRVQGVSFRAWTRAEAVKLGLTGWVRNEADGSVMALVAGPEEAVAAMLEAFWQGPPGASVSDVISAKDYTGEIPGDFSITG</sequence>
<dbReference type="InterPro" id="IPR036046">
    <property type="entry name" value="Acylphosphatase-like_dom_sf"/>
</dbReference>
<feature type="domain" description="Acylphosphatase-like" evidence="7">
    <location>
        <begin position="7"/>
        <end position="94"/>
    </location>
</feature>